<comment type="caution">
    <text evidence="3">The sequence shown here is derived from an EMBL/GenBank/DDBJ whole genome shotgun (WGS) entry which is preliminary data.</text>
</comment>
<protein>
    <submittedName>
        <fullName evidence="3">Uncharacterized protein</fullName>
    </submittedName>
</protein>
<keyword evidence="4" id="KW-1185">Reference proteome</keyword>
<dbReference type="Proteomes" id="UP000542742">
    <property type="component" value="Unassembled WGS sequence"/>
</dbReference>
<evidence type="ECO:0000313" key="3">
    <source>
        <dbReference type="EMBL" id="MBB4693568.1"/>
    </source>
</evidence>
<proteinExistence type="predicted"/>
<sequence>MTWPATSACRCGSGSSQAPALVHQDDDELYIIDAPLDVKMETEVVGSTTPGGSGAGDCRAQTGPESEHNEALFRTTILPLVTKAVNTAPEYADLRRVYMSRVAAQFFRDRNRTTTTAYSTLIDQGNADAWPSRRPWDPKQVWRRFVKSYTDGEFKAEIRTKRGNVVEVATYIYGGVDFTTIARTPMAADQFAGRRPDLPRVVSQADQQMTAEQGQNLVWLGGRAEPGPPPGTQARASGPGRFRQVVVPLVGAVGALIVVGVGVAVAVLVFGKRPRRRSR</sequence>
<evidence type="ECO:0000256" key="1">
    <source>
        <dbReference type="SAM" id="MobiDB-lite"/>
    </source>
</evidence>
<reference evidence="3 4" key="1">
    <citation type="submission" date="2020-08" db="EMBL/GenBank/DDBJ databases">
        <title>Sequencing the genomes of 1000 actinobacteria strains.</title>
        <authorList>
            <person name="Klenk H.-P."/>
        </authorList>
    </citation>
    <scope>NUCLEOTIDE SEQUENCE [LARGE SCALE GENOMIC DNA]</scope>
    <source>
        <strain evidence="3 4">DSM 45518</strain>
    </source>
</reference>
<organism evidence="3 4">
    <name type="scientific">Paractinoplanes abujensis</name>
    <dbReference type="NCBI Taxonomy" id="882441"/>
    <lineage>
        <taxon>Bacteria</taxon>
        <taxon>Bacillati</taxon>
        <taxon>Actinomycetota</taxon>
        <taxon>Actinomycetes</taxon>
        <taxon>Micromonosporales</taxon>
        <taxon>Micromonosporaceae</taxon>
        <taxon>Paractinoplanes</taxon>
    </lineage>
</organism>
<gene>
    <name evidence="3" type="ORF">BKA14_003716</name>
</gene>
<dbReference type="RefSeq" id="WP_184952172.1">
    <property type="nucleotide sequence ID" value="NZ_BOMC01000056.1"/>
</dbReference>
<keyword evidence="2" id="KW-1133">Transmembrane helix</keyword>
<dbReference type="AlphaFoldDB" id="A0A7W7CRZ8"/>
<name>A0A7W7CRZ8_9ACTN</name>
<accession>A0A7W7CRZ8</accession>
<dbReference type="EMBL" id="JACHMF010000001">
    <property type="protein sequence ID" value="MBB4693568.1"/>
    <property type="molecule type" value="Genomic_DNA"/>
</dbReference>
<evidence type="ECO:0000313" key="4">
    <source>
        <dbReference type="Proteomes" id="UP000542742"/>
    </source>
</evidence>
<keyword evidence="2" id="KW-0472">Membrane</keyword>
<evidence type="ECO:0000256" key="2">
    <source>
        <dbReference type="SAM" id="Phobius"/>
    </source>
</evidence>
<keyword evidence="2" id="KW-0812">Transmembrane</keyword>
<feature type="transmembrane region" description="Helical" evidence="2">
    <location>
        <begin position="245"/>
        <end position="270"/>
    </location>
</feature>
<feature type="region of interest" description="Disordered" evidence="1">
    <location>
        <begin position="44"/>
        <end position="64"/>
    </location>
</feature>